<gene>
    <name evidence="1" type="ORF">AWU65_14945</name>
</gene>
<name>A0A163KCA6_9BACL</name>
<dbReference type="AlphaFoldDB" id="A0A163KCA6"/>
<proteinExistence type="predicted"/>
<evidence type="ECO:0000313" key="1">
    <source>
        <dbReference type="EMBL" id="KZS47128.1"/>
    </source>
</evidence>
<evidence type="ECO:0000313" key="2">
    <source>
        <dbReference type="Proteomes" id="UP000076796"/>
    </source>
</evidence>
<protein>
    <submittedName>
        <fullName evidence="1">Uncharacterized protein</fullName>
    </submittedName>
</protein>
<sequence length="93" mass="10445">MQLRKEALEPAKQQESRSCLPLGGNFIEKGIELGCACDDSASGDIGIAVCDHWAGPNVPYDADLWKLYQKWYKSIIGSNKFVTSYLRYDDIIE</sequence>
<keyword evidence="2" id="KW-1185">Reference proteome</keyword>
<dbReference type="EMBL" id="LWMH01000001">
    <property type="protein sequence ID" value="KZS47128.1"/>
    <property type="molecule type" value="Genomic_DNA"/>
</dbReference>
<organism evidence="1 2">
    <name type="scientific">Paenibacillus glucanolyticus</name>
    <dbReference type="NCBI Taxonomy" id="59843"/>
    <lineage>
        <taxon>Bacteria</taxon>
        <taxon>Bacillati</taxon>
        <taxon>Bacillota</taxon>
        <taxon>Bacilli</taxon>
        <taxon>Bacillales</taxon>
        <taxon>Paenibacillaceae</taxon>
        <taxon>Paenibacillus</taxon>
    </lineage>
</organism>
<dbReference type="Proteomes" id="UP000076796">
    <property type="component" value="Unassembled WGS sequence"/>
</dbReference>
<accession>A0A163KCA6</accession>
<reference evidence="1" key="1">
    <citation type="journal article" date="2016" name="Genome Announc.">
        <title>Draft genomes of two strains of Paenibacillus glucanolyticus with capability to degrade lignocellulose.</title>
        <authorList>
            <person name="Mathews S.L."/>
            <person name="Pawlak J."/>
            <person name="Grunden A.M."/>
        </authorList>
    </citation>
    <scope>NUCLEOTIDE SEQUENCE [LARGE SCALE GENOMIC DNA]</scope>
    <source>
        <strain evidence="1">SLM1</strain>
    </source>
</reference>
<comment type="caution">
    <text evidence="1">The sequence shown here is derived from an EMBL/GenBank/DDBJ whole genome shotgun (WGS) entry which is preliminary data.</text>
</comment>